<sequence length="120" mass="13819">MELETYSEGLHILLTLKVSEANLLLDYDSFIKRVKEILSENETEVVGETHHIFSNGSFTSAVILKESHLCIHTWPEFSQLTFDILLCNYFGDNSHKTETIAKAVTDYFSGQIIKEHKIRR</sequence>
<organism evidence="10 11">
    <name type="scientific">Epilithonimonas lactis</name>
    <dbReference type="NCBI Taxonomy" id="421072"/>
    <lineage>
        <taxon>Bacteria</taxon>
        <taxon>Pseudomonadati</taxon>
        <taxon>Bacteroidota</taxon>
        <taxon>Flavobacteriia</taxon>
        <taxon>Flavobacteriales</taxon>
        <taxon>Weeksellaceae</taxon>
        <taxon>Chryseobacterium group</taxon>
        <taxon>Epilithonimonas</taxon>
    </lineage>
</organism>
<evidence type="ECO:0000256" key="5">
    <source>
        <dbReference type="ARBA" id="ARBA00023115"/>
    </source>
</evidence>
<evidence type="ECO:0000256" key="4">
    <source>
        <dbReference type="ARBA" id="ARBA00023066"/>
    </source>
</evidence>
<evidence type="ECO:0000256" key="3">
    <source>
        <dbReference type="ARBA" id="ARBA00022813"/>
    </source>
</evidence>
<keyword evidence="2" id="KW-0210">Decarboxylase</keyword>
<reference evidence="10 11" key="1">
    <citation type="submission" date="2014-07" db="EMBL/GenBank/DDBJ databases">
        <title>Epilithonimonas lactis LMG 22401 Genome.</title>
        <authorList>
            <person name="Pipes S.E."/>
            <person name="Stropko S.J."/>
        </authorList>
    </citation>
    <scope>NUCLEOTIDE SEQUENCE [LARGE SCALE GENOMIC DNA]</scope>
    <source>
        <strain evidence="10 11">LMG 24401</strain>
    </source>
</reference>
<dbReference type="SUPFAM" id="SSF56276">
    <property type="entry name" value="S-adenosylmethionine decarboxylase"/>
    <property type="match status" value="1"/>
</dbReference>
<evidence type="ECO:0000256" key="9">
    <source>
        <dbReference type="ARBA" id="ARBA00023317"/>
    </source>
</evidence>
<accession>A0A085BLW3</accession>
<keyword evidence="11" id="KW-1185">Reference proteome</keyword>
<comment type="cofactor">
    <cofactor evidence="1">
        <name>pyruvate</name>
        <dbReference type="ChEBI" id="CHEBI:15361"/>
    </cofactor>
</comment>
<keyword evidence="5" id="KW-0620">Polyamine biosynthesis</keyword>
<dbReference type="Proteomes" id="UP000028623">
    <property type="component" value="Unassembled WGS sequence"/>
</dbReference>
<evidence type="ECO:0000256" key="6">
    <source>
        <dbReference type="ARBA" id="ARBA00023145"/>
    </source>
</evidence>
<gene>
    <name evidence="10" type="ORF">IO89_02410</name>
</gene>
<evidence type="ECO:0000256" key="7">
    <source>
        <dbReference type="ARBA" id="ARBA00023239"/>
    </source>
</evidence>
<dbReference type="GO" id="GO:0004014">
    <property type="term" value="F:adenosylmethionine decarboxylase activity"/>
    <property type="evidence" value="ECO:0007669"/>
    <property type="project" value="InterPro"/>
</dbReference>
<dbReference type="InterPro" id="IPR016067">
    <property type="entry name" value="S-AdoMet_deCO2ase_core"/>
</dbReference>
<keyword evidence="4" id="KW-0745">Spermidine biosynthesis</keyword>
<name>A0A085BLW3_9FLAO</name>
<dbReference type="EMBL" id="JPLY01000001">
    <property type="protein sequence ID" value="KFC23458.1"/>
    <property type="molecule type" value="Genomic_DNA"/>
</dbReference>
<evidence type="ECO:0000313" key="11">
    <source>
        <dbReference type="Proteomes" id="UP000028623"/>
    </source>
</evidence>
<keyword evidence="7" id="KW-0456">Lyase</keyword>
<dbReference type="RefSeq" id="WP_034963200.1">
    <property type="nucleotide sequence ID" value="NZ_FOFI01000002.1"/>
</dbReference>
<keyword evidence="8" id="KW-0704">Schiff base</keyword>
<keyword evidence="3" id="KW-0068">Autocatalytic cleavage</keyword>
<dbReference type="InterPro" id="IPR003826">
    <property type="entry name" value="AdoMetDC_fam_prok"/>
</dbReference>
<keyword evidence="6" id="KW-0865">Zymogen</keyword>
<comment type="caution">
    <text evidence="10">The sequence shown here is derived from an EMBL/GenBank/DDBJ whole genome shotgun (WGS) entry which is preliminary data.</text>
</comment>
<dbReference type="Gene3D" id="3.60.90.10">
    <property type="entry name" value="S-adenosylmethionine decarboxylase"/>
    <property type="match status" value="1"/>
</dbReference>
<proteinExistence type="predicted"/>
<dbReference type="STRING" id="421072.SAMN04488097_1445"/>
<evidence type="ECO:0000313" key="10">
    <source>
        <dbReference type="EMBL" id="KFC23458.1"/>
    </source>
</evidence>
<dbReference type="GO" id="GO:0008295">
    <property type="term" value="P:spermidine biosynthetic process"/>
    <property type="evidence" value="ECO:0007669"/>
    <property type="project" value="UniProtKB-KW"/>
</dbReference>
<evidence type="ECO:0000256" key="8">
    <source>
        <dbReference type="ARBA" id="ARBA00023270"/>
    </source>
</evidence>
<protein>
    <submittedName>
        <fullName evidence="10">Adenosylmethionine decarboxylase</fullName>
    </submittedName>
</protein>
<evidence type="ECO:0000256" key="2">
    <source>
        <dbReference type="ARBA" id="ARBA00022793"/>
    </source>
</evidence>
<evidence type="ECO:0000256" key="1">
    <source>
        <dbReference type="ARBA" id="ARBA00001928"/>
    </source>
</evidence>
<dbReference type="eggNOG" id="COG1586">
    <property type="taxonomic scope" value="Bacteria"/>
</dbReference>
<keyword evidence="9" id="KW-0670">Pyruvate</keyword>
<dbReference type="Pfam" id="PF02675">
    <property type="entry name" value="AdoMet_dc"/>
    <property type="match status" value="1"/>
</dbReference>
<dbReference type="AlphaFoldDB" id="A0A085BLW3"/>
<dbReference type="OrthoDB" id="9793120at2"/>